<comment type="cofactor">
    <cofactor evidence="6">
        <name>[2Fe-2S] cluster</name>
        <dbReference type="ChEBI" id="CHEBI:190135"/>
    </cofactor>
</comment>
<evidence type="ECO:0000313" key="8">
    <source>
        <dbReference type="EMBL" id="KUK37054.1"/>
    </source>
</evidence>
<name>A0A101FHB3_9THEO</name>
<dbReference type="GO" id="GO:0016491">
    <property type="term" value="F:oxidoreductase activity"/>
    <property type="evidence" value="ECO:0007669"/>
    <property type="project" value="InterPro"/>
</dbReference>
<feature type="binding site" evidence="7">
    <location>
        <position position="94"/>
    </location>
    <ligand>
        <name>[2Fe-2S] cluster</name>
        <dbReference type="ChEBI" id="CHEBI:190135"/>
    </ligand>
</feature>
<feature type="binding site" evidence="7">
    <location>
        <position position="130"/>
    </location>
    <ligand>
        <name>[2Fe-2S] cluster</name>
        <dbReference type="ChEBI" id="CHEBI:190135"/>
    </ligand>
</feature>
<organism evidence="8 9">
    <name type="scientific">Thermacetogenium phaeum</name>
    <dbReference type="NCBI Taxonomy" id="85874"/>
    <lineage>
        <taxon>Bacteria</taxon>
        <taxon>Bacillati</taxon>
        <taxon>Bacillota</taxon>
        <taxon>Clostridia</taxon>
        <taxon>Thermoanaerobacterales</taxon>
        <taxon>Thermoanaerobacteraceae</taxon>
        <taxon>Thermacetogenium</taxon>
    </lineage>
</organism>
<dbReference type="Pfam" id="PF01257">
    <property type="entry name" value="2Fe-2S_thioredx"/>
    <property type="match status" value="1"/>
</dbReference>
<proteinExistence type="inferred from homology"/>
<dbReference type="Gene3D" id="3.40.30.10">
    <property type="entry name" value="Glutaredoxin"/>
    <property type="match status" value="1"/>
</dbReference>
<evidence type="ECO:0000256" key="2">
    <source>
        <dbReference type="ARBA" id="ARBA00022714"/>
    </source>
</evidence>
<feature type="binding site" evidence="7">
    <location>
        <position position="89"/>
    </location>
    <ligand>
        <name>[2Fe-2S] cluster</name>
        <dbReference type="ChEBI" id="CHEBI:190135"/>
    </ligand>
</feature>
<dbReference type="FunFam" id="3.40.30.10:FF:000015">
    <property type="entry name" value="NADH-quinone oxidoreductase subunit E"/>
    <property type="match status" value="1"/>
</dbReference>
<accession>A0A101FHB3</accession>
<comment type="caution">
    <text evidence="8">The sequence shown here is derived from an EMBL/GenBank/DDBJ whole genome shotgun (WGS) entry which is preliminary data.</text>
</comment>
<evidence type="ECO:0000256" key="3">
    <source>
        <dbReference type="ARBA" id="ARBA00022723"/>
    </source>
</evidence>
<protein>
    <submittedName>
        <fullName evidence="8">NADH-quinone oxidoreductase subunit E</fullName>
    </submittedName>
</protein>
<dbReference type="EMBL" id="LGFO01000015">
    <property type="protein sequence ID" value="KUK37054.1"/>
    <property type="molecule type" value="Genomic_DNA"/>
</dbReference>
<reference evidence="9" key="1">
    <citation type="journal article" date="2015" name="MBio">
        <title>Genome-Resolved Metagenomic Analysis Reveals Roles for Candidate Phyla and Other Microbial Community Members in Biogeochemical Transformations in Oil Reservoirs.</title>
        <authorList>
            <person name="Hu P."/>
            <person name="Tom L."/>
            <person name="Singh A."/>
            <person name="Thomas B.C."/>
            <person name="Baker B.J."/>
            <person name="Piceno Y.M."/>
            <person name="Andersen G.L."/>
            <person name="Banfield J.F."/>
        </authorList>
    </citation>
    <scope>NUCLEOTIDE SEQUENCE [LARGE SCALE GENOMIC DNA]</scope>
</reference>
<keyword evidence="5 7" id="KW-0411">Iron-sulfur</keyword>
<dbReference type="PANTHER" id="PTHR43342:SF1">
    <property type="entry name" value="BIFURCATING [FEFE] HYDROGENASE GAMMA SUBUNIT"/>
    <property type="match status" value="1"/>
</dbReference>
<keyword evidence="3 7" id="KW-0479">Metal-binding</keyword>
<evidence type="ECO:0000313" key="9">
    <source>
        <dbReference type="Proteomes" id="UP000053326"/>
    </source>
</evidence>
<dbReference type="AlphaFoldDB" id="A0A101FHB3"/>
<feature type="binding site" evidence="7">
    <location>
        <position position="134"/>
    </location>
    <ligand>
        <name>[2Fe-2S] cluster</name>
        <dbReference type="ChEBI" id="CHEBI:190135"/>
    </ligand>
</feature>
<evidence type="ECO:0000256" key="7">
    <source>
        <dbReference type="PIRSR" id="PIRSR000216-1"/>
    </source>
</evidence>
<keyword evidence="2 7" id="KW-0001">2Fe-2S</keyword>
<evidence type="ECO:0000256" key="5">
    <source>
        <dbReference type="ARBA" id="ARBA00023014"/>
    </source>
</evidence>
<dbReference type="InterPro" id="IPR042128">
    <property type="entry name" value="NuoE_dom"/>
</dbReference>
<dbReference type="InterPro" id="IPR002023">
    <property type="entry name" value="NuoE-like"/>
</dbReference>
<evidence type="ECO:0000256" key="4">
    <source>
        <dbReference type="ARBA" id="ARBA00023004"/>
    </source>
</evidence>
<dbReference type="GO" id="GO:0051537">
    <property type="term" value="F:2 iron, 2 sulfur cluster binding"/>
    <property type="evidence" value="ECO:0007669"/>
    <property type="project" value="UniProtKB-KW"/>
</dbReference>
<dbReference type="InterPro" id="IPR028431">
    <property type="entry name" value="NADP_DH_HndA-like"/>
</dbReference>
<dbReference type="InterPro" id="IPR041921">
    <property type="entry name" value="NuoE_N"/>
</dbReference>
<dbReference type="PANTHER" id="PTHR43342">
    <property type="entry name" value="NADH-QUINONE OXIDOREDUCTASE, E SUBUNIT"/>
    <property type="match status" value="1"/>
</dbReference>
<evidence type="ECO:0000256" key="6">
    <source>
        <dbReference type="ARBA" id="ARBA00034078"/>
    </source>
</evidence>
<gene>
    <name evidence="8" type="ORF">XD66_0243</name>
</gene>
<comment type="similarity">
    <text evidence="1">Belongs to the complex I 24 kDa subunit family.</text>
</comment>
<sequence>MSEACCAEPAGDAQKEKELQQLFEKWRGVKGALIPILQGAQSIYGYLPKEVLLRIAKELKLPPSRVFGVATFYAQFHLSPRGRNIVRVCLGTACHVRGGARIFEQMQKELGVGNGETTPDLRFTLETVACLGCCGLSPVIMVNDDTHGRLTPDKLKGIVERYQ</sequence>
<dbReference type="Gene3D" id="1.10.10.1590">
    <property type="entry name" value="NADH-quinone oxidoreductase subunit E"/>
    <property type="match status" value="1"/>
</dbReference>
<dbReference type="PATRIC" id="fig|85874.4.peg.1365"/>
<dbReference type="OMA" id="ETVECIG"/>
<dbReference type="GO" id="GO:0046872">
    <property type="term" value="F:metal ion binding"/>
    <property type="evidence" value="ECO:0007669"/>
    <property type="project" value="UniProtKB-KW"/>
</dbReference>
<dbReference type="NCBIfam" id="NF005722">
    <property type="entry name" value="PRK07539.1-2"/>
    <property type="match status" value="1"/>
</dbReference>
<dbReference type="CDD" id="cd03064">
    <property type="entry name" value="TRX_Fd_NuoE"/>
    <property type="match status" value="1"/>
</dbReference>
<dbReference type="InterPro" id="IPR036249">
    <property type="entry name" value="Thioredoxin-like_sf"/>
</dbReference>
<dbReference type="Proteomes" id="UP000053326">
    <property type="component" value="Unassembled WGS sequence"/>
</dbReference>
<comment type="cofactor">
    <cofactor evidence="7">
        <name>[2Fe-2S] cluster</name>
        <dbReference type="ChEBI" id="CHEBI:190135"/>
    </cofactor>
    <text evidence="7">Binds 1 [2Fe-2S] cluster.</text>
</comment>
<dbReference type="PIRSF" id="PIRSF000216">
    <property type="entry name" value="NADH_DH_24kDa"/>
    <property type="match status" value="1"/>
</dbReference>
<evidence type="ECO:0000256" key="1">
    <source>
        <dbReference type="ARBA" id="ARBA00010643"/>
    </source>
</evidence>
<dbReference type="SUPFAM" id="SSF52833">
    <property type="entry name" value="Thioredoxin-like"/>
    <property type="match status" value="1"/>
</dbReference>
<keyword evidence="4 7" id="KW-0408">Iron</keyword>